<dbReference type="AlphaFoldDB" id="A0A7K1S5P7"/>
<name>A0A7K1S5P7_9BACT</name>
<keyword evidence="5" id="KW-1185">Reference proteome</keyword>
<organism evidence="4 5">
    <name type="scientific">Spirosoma arboris</name>
    <dbReference type="NCBI Taxonomy" id="2682092"/>
    <lineage>
        <taxon>Bacteria</taxon>
        <taxon>Pseudomonadati</taxon>
        <taxon>Bacteroidota</taxon>
        <taxon>Cytophagia</taxon>
        <taxon>Cytophagales</taxon>
        <taxon>Cytophagaceae</taxon>
        <taxon>Spirosoma</taxon>
    </lineage>
</organism>
<evidence type="ECO:0000259" key="3">
    <source>
        <dbReference type="Pfam" id="PF23598"/>
    </source>
</evidence>
<comment type="caution">
    <text evidence="4">The sequence shown here is derived from an EMBL/GenBank/DDBJ whole genome shotgun (WGS) entry which is preliminary data.</text>
</comment>
<dbReference type="InterPro" id="IPR055414">
    <property type="entry name" value="LRR_R13L4/SHOC2-like"/>
</dbReference>
<dbReference type="Gene3D" id="3.80.10.10">
    <property type="entry name" value="Ribonuclease Inhibitor"/>
    <property type="match status" value="1"/>
</dbReference>
<dbReference type="SMART" id="SM00369">
    <property type="entry name" value="LRR_TYP"/>
    <property type="match status" value="2"/>
</dbReference>
<dbReference type="RefSeq" id="WP_157583130.1">
    <property type="nucleotide sequence ID" value="NZ_WPIN01000001.1"/>
</dbReference>
<keyword evidence="1" id="KW-0433">Leucine-rich repeat</keyword>
<proteinExistence type="predicted"/>
<dbReference type="PROSITE" id="PS51450">
    <property type="entry name" value="LRR"/>
    <property type="match status" value="1"/>
</dbReference>
<sequence length="360" mass="41460">MPRRRNQIRQLLQQTAAQRTPVLDLSNCQASDLIDQVCRMTWLTELNLSHGHVSQLPDAFGNLTALTRLDLSENQLPTLPESMSQLTSLTYLNLNQAGYEFTLSTTLKEWIQHIPEVVGLHNEPPVVEEQQRFILSADHPNQLLASIKQSMKLYDDAFNMEERNFDGGETRSRADTDIQQLFDQIPELKQVLPAFYADFKDHRFYWSSSDSERTLDANPFNLPTEADQVWLDTQDPTDVLPVQLVDELHDASRIVSCLNTVTGQQTKIVWSEYGNFLVSNQPYAEDEVYQADCEAVLYQAGSNRLYVQVTLYGRGETPTSKWVGSANAGQYWQEQAHLTYDWLTKNCHLWRELYRLPRRD</sequence>
<dbReference type="Pfam" id="PF23598">
    <property type="entry name" value="LRR_14"/>
    <property type="match status" value="1"/>
</dbReference>
<evidence type="ECO:0000313" key="4">
    <source>
        <dbReference type="EMBL" id="MVM29050.1"/>
    </source>
</evidence>
<dbReference type="InterPro" id="IPR001611">
    <property type="entry name" value="Leu-rich_rpt"/>
</dbReference>
<gene>
    <name evidence="4" type="ORF">GO755_03330</name>
</gene>
<accession>A0A7K1S5P7</accession>
<dbReference type="GO" id="GO:0005737">
    <property type="term" value="C:cytoplasm"/>
    <property type="evidence" value="ECO:0007669"/>
    <property type="project" value="TreeGrafter"/>
</dbReference>
<dbReference type="InterPro" id="IPR003591">
    <property type="entry name" value="Leu-rich_rpt_typical-subtyp"/>
</dbReference>
<dbReference type="PANTHER" id="PTHR48051:SF1">
    <property type="entry name" value="RAS SUPPRESSOR PROTEIN 1"/>
    <property type="match status" value="1"/>
</dbReference>
<dbReference type="InterPro" id="IPR050216">
    <property type="entry name" value="LRR_domain-containing"/>
</dbReference>
<keyword evidence="2" id="KW-0677">Repeat</keyword>
<dbReference type="SUPFAM" id="SSF52058">
    <property type="entry name" value="L domain-like"/>
    <property type="match status" value="1"/>
</dbReference>
<feature type="domain" description="Disease resistance R13L4/SHOC-2-like LRR" evidence="3">
    <location>
        <begin position="21"/>
        <end position="96"/>
    </location>
</feature>
<protein>
    <recommendedName>
        <fullName evidence="3">Disease resistance R13L4/SHOC-2-like LRR domain-containing protein</fullName>
    </recommendedName>
</protein>
<dbReference type="PANTHER" id="PTHR48051">
    <property type="match status" value="1"/>
</dbReference>
<evidence type="ECO:0000313" key="5">
    <source>
        <dbReference type="Proteomes" id="UP000436006"/>
    </source>
</evidence>
<dbReference type="InterPro" id="IPR032675">
    <property type="entry name" value="LRR_dom_sf"/>
</dbReference>
<evidence type="ECO:0000256" key="2">
    <source>
        <dbReference type="ARBA" id="ARBA00022737"/>
    </source>
</evidence>
<dbReference type="EMBL" id="WPIN01000001">
    <property type="protein sequence ID" value="MVM29050.1"/>
    <property type="molecule type" value="Genomic_DNA"/>
</dbReference>
<reference evidence="4 5" key="1">
    <citation type="submission" date="2019-12" db="EMBL/GenBank/DDBJ databases">
        <title>Spirosoma sp. HMF4905 genome sequencing and assembly.</title>
        <authorList>
            <person name="Kang H."/>
            <person name="Cha I."/>
            <person name="Kim H."/>
            <person name="Joh K."/>
        </authorList>
    </citation>
    <scope>NUCLEOTIDE SEQUENCE [LARGE SCALE GENOMIC DNA]</scope>
    <source>
        <strain evidence="4 5">HMF4905</strain>
    </source>
</reference>
<dbReference type="Proteomes" id="UP000436006">
    <property type="component" value="Unassembled WGS sequence"/>
</dbReference>
<evidence type="ECO:0000256" key="1">
    <source>
        <dbReference type="ARBA" id="ARBA00022614"/>
    </source>
</evidence>